<evidence type="ECO:0000313" key="2">
    <source>
        <dbReference type="EMBL" id="MFC1435360.1"/>
    </source>
</evidence>
<feature type="domain" description="HTH luxR-type" evidence="1">
    <location>
        <begin position="328"/>
        <end position="385"/>
    </location>
</feature>
<evidence type="ECO:0000313" key="3">
    <source>
        <dbReference type="Proteomes" id="UP001592530"/>
    </source>
</evidence>
<dbReference type="SUPFAM" id="SSF46894">
    <property type="entry name" value="C-terminal effector domain of the bipartite response regulators"/>
    <property type="match status" value="1"/>
</dbReference>
<reference evidence="2 3" key="1">
    <citation type="submission" date="2024-09" db="EMBL/GenBank/DDBJ databases">
        <authorList>
            <person name="Lee S.D."/>
        </authorList>
    </citation>
    <scope>NUCLEOTIDE SEQUENCE [LARGE SCALE GENOMIC DNA]</scope>
    <source>
        <strain evidence="2 3">N1-3</strain>
    </source>
</reference>
<dbReference type="InterPro" id="IPR016032">
    <property type="entry name" value="Sig_transdc_resp-reg_C-effctor"/>
</dbReference>
<organism evidence="2 3">
    <name type="scientific">Streptacidiphilus alkalitolerans</name>
    <dbReference type="NCBI Taxonomy" id="3342712"/>
    <lineage>
        <taxon>Bacteria</taxon>
        <taxon>Bacillati</taxon>
        <taxon>Actinomycetota</taxon>
        <taxon>Actinomycetes</taxon>
        <taxon>Kitasatosporales</taxon>
        <taxon>Streptomycetaceae</taxon>
        <taxon>Streptacidiphilus</taxon>
    </lineage>
</organism>
<feature type="domain" description="HTH luxR-type" evidence="1">
    <location>
        <begin position="252"/>
        <end position="309"/>
    </location>
</feature>
<dbReference type="RefSeq" id="WP_380558376.1">
    <property type="nucleotide sequence ID" value="NZ_JBHEZY010000018.1"/>
</dbReference>
<name>A0ABV6XAR6_9ACTN</name>
<accession>A0ABV6XAR6</accession>
<protein>
    <recommendedName>
        <fullName evidence="1">HTH luxR-type domain-containing protein</fullName>
    </recommendedName>
</protein>
<sequence length="426" mass="46865">MIRWFDEDDYALIRRYKEGTSISALAREYGTDRKALRSRLRRLGVTLRAPNAPSTLLRRNAARLPKGMIKLQYLHPMDPWTQSELATHYGTGTQTIRRILVDQGVEIRSRKQALEVRRDGMGIGKVPDDLVSRYIKIGETLPDLAHLCGLPVRALRREFDDWQMRTAAESRSLLHRHLRQLSERQAEVISAYQSGVSTADLAALHNVGEMTVIRLLGGVGILPPYPDVVGTQASGSIEQPDPADDGFLWSDWTTLSSNHRRVMLGLCIGLDNLGMTDMATRGVLTVRNARSTLMQHFGVSTSRQVAAWGVVSGMVTAEQVLGALNGTPRELTGRQRVLAAYVMTGASKDATAADFGISSRTVGIEQDELLELLGARTLAQGAAVAMALGLAPMDLLSSRLPALPWPQRPWARLDLPAQPASPERRP</sequence>
<evidence type="ECO:0000259" key="1">
    <source>
        <dbReference type="SMART" id="SM00421"/>
    </source>
</evidence>
<dbReference type="SMART" id="SM00421">
    <property type="entry name" value="HTH_LUXR"/>
    <property type="match status" value="2"/>
</dbReference>
<dbReference type="Proteomes" id="UP001592530">
    <property type="component" value="Unassembled WGS sequence"/>
</dbReference>
<proteinExistence type="predicted"/>
<dbReference type="Gene3D" id="1.10.10.10">
    <property type="entry name" value="Winged helix-like DNA-binding domain superfamily/Winged helix DNA-binding domain"/>
    <property type="match status" value="1"/>
</dbReference>
<comment type="caution">
    <text evidence="2">The sequence shown here is derived from an EMBL/GenBank/DDBJ whole genome shotgun (WGS) entry which is preliminary data.</text>
</comment>
<gene>
    <name evidence="2" type="ORF">ACEZDB_32440</name>
</gene>
<dbReference type="InterPro" id="IPR036388">
    <property type="entry name" value="WH-like_DNA-bd_sf"/>
</dbReference>
<dbReference type="Gene3D" id="1.10.10.60">
    <property type="entry name" value="Homeodomain-like"/>
    <property type="match status" value="1"/>
</dbReference>
<dbReference type="EMBL" id="JBHEZY010000018">
    <property type="protein sequence ID" value="MFC1435360.1"/>
    <property type="molecule type" value="Genomic_DNA"/>
</dbReference>
<dbReference type="InterPro" id="IPR000792">
    <property type="entry name" value="Tscrpt_reg_LuxR_C"/>
</dbReference>